<feature type="region of interest" description="Disordered" evidence="1">
    <location>
        <begin position="437"/>
        <end position="469"/>
    </location>
</feature>
<dbReference type="Proteomes" id="UP001565368">
    <property type="component" value="Unassembled WGS sequence"/>
</dbReference>
<gene>
    <name evidence="2" type="ORF">Q8F55_004128</name>
</gene>
<name>A0ABR3Q5W6_9TREE</name>
<feature type="region of interest" description="Disordered" evidence="1">
    <location>
        <begin position="1"/>
        <end position="86"/>
    </location>
</feature>
<comment type="caution">
    <text evidence="2">The sequence shown here is derived from an EMBL/GenBank/DDBJ whole genome shotgun (WGS) entry which is preliminary data.</text>
</comment>
<evidence type="ECO:0000313" key="2">
    <source>
        <dbReference type="EMBL" id="KAL1410125.1"/>
    </source>
</evidence>
<feature type="compositionally biased region" description="Basic and acidic residues" evidence="1">
    <location>
        <begin position="112"/>
        <end position="122"/>
    </location>
</feature>
<organism evidence="2 3">
    <name type="scientific">Vanrija albida</name>
    <dbReference type="NCBI Taxonomy" id="181172"/>
    <lineage>
        <taxon>Eukaryota</taxon>
        <taxon>Fungi</taxon>
        <taxon>Dikarya</taxon>
        <taxon>Basidiomycota</taxon>
        <taxon>Agaricomycotina</taxon>
        <taxon>Tremellomycetes</taxon>
        <taxon>Trichosporonales</taxon>
        <taxon>Trichosporonaceae</taxon>
        <taxon>Vanrija</taxon>
    </lineage>
</organism>
<evidence type="ECO:0000313" key="3">
    <source>
        <dbReference type="Proteomes" id="UP001565368"/>
    </source>
</evidence>
<reference evidence="2 3" key="1">
    <citation type="submission" date="2023-08" db="EMBL/GenBank/DDBJ databases">
        <title>Annotated Genome Sequence of Vanrija albida AlHP1.</title>
        <authorList>
            <person name="Herzog R."/>
        </authorList>
    </citation>
    <scope>NUCLEOTIDE SEQUENCE [LARGE SCALE GENOMIC DNA]</scope>
    <source>
        <strain evidence="2 3">AlHP1</strain>
    </source>
</reference>
<dbReference type="GeneID" id="95985171"/>
<keyword evidence="3" id="KW-1185">Reference proteome</keyword>
<accession>A0ABR3Q5W6</accession>
<feature type="compositionally biased region" description="Low complexity" evidence="1">
    <location>
        <begin position="314"/>
        <end position="325"/>
    </location>
</feature>
<protein>
    <submittedName>
        <fullName evidence="2">Uncharacterized protein</fullName>
    </submittedName>
</protein>
<feature type="region of interest" description="Disordered" evidence="1">
    <location>
        <begin position="112"/>
        <end position="136"/>
    </location>
</feature>
<sequence length="490" mass="51377">MASSSGDDPASVFPGGDSAPVPALATGPRQPSRSMPRIHQPTVLRAPSGRGLSWVPQGEGTRSRHASMVSTHAVAAGRNHTTSSSSASSLAGVLARSAVASGAGIPDRLEAAERAPAPRERASAASLTSVDSAGSEFEDTFGRQKAARAAAKLGVGASRARRPPLDVPPVPPVPREFVAQLQQRPVRTDGASRSAWEPSPAVATASTTTLDSYDISIDYDQRYADSTDDDMDTTVDDTPQLNEVGENHSTPDTPADTPHPVYRSPPPPSRSAPSSKFHTPESRSSARFYTPDPADKWRVDEDAEQSLNEVKDPSAAAASSSSSAAKTPTADKDKDNGKAGKGAYIPPYEPRKSRKAQANGLGPALALSPEAAAPRDDAAALSLTLIASLGGASSDPLALSRRRVELSLAWLASPPPSWWDYVPFARYAPRWTVRVASGTSGRERSSGKRRAVAAGSSAPPTPRRRDREADGIVQAVVGNLPIVGRFATWL</sequence>
<feature type="region of interest" description="Disordered" evidence="1">
    <location>
        <begin position="153"/>
        <end position="361"/>
    </location>
</feature>
<dbReference type="EMBL" id="JBBXJM010000003">
    <property type="protein sequence ID" value="KAL1410125.1"/>
    <property type="molecule type" value="Genomic_DNA"/>
</dbReference>
<dbReference type="RefSeq" id="XP_069210069.1">
    <property type="nucleotide sequence ID" value="XM_069352651.1"/>
</dbReference>
<evidence type="ECO:0000256" key="1">
    <source>
        <dbReference type="SAM" id="MobiDB-lite"/>
    </source>
</evidence>
<proteinExistence type="predicted"/>
<feature type="compositionally biased region" description="Low complexity" evidence="1">
    <location>
        <begin position="198"/>
        <end position="209"/>
    </location>
</feature>
<feature type="compositionally biased region" description="Pro residues" evidence="1">
    <location>
        <begin position="165"/>
        <end position="174"/>
    </location>
</feature>
<feature type="compositionally biased region" description="Acidic residues" evidence="1">
    <location>
        <begin position="226"/>
        <end position="235"/>
    </location>
</feature>
<feature type="compositionally biased region" description="Basic and acidic residues" evidence="1">
    <location>
        <begin position="329"/>
        <end position="338"/>
    </location>
</feature>